<feature type="transmembrane region" description="Helical" evidence="1">
    <location>
        <begin position="6"/>
        <end position="28"/>
    </location>
</feature>
<dbReference type="CDD" id="cd00761">
    <property type="entry name" value="Glyco_tranf_GTA_type"/>
    <property type="match status" value="1"/>
</dbReference>
<dbReference type="SUPFAM" id="SSF53448">
    <property type="entry name" value="Nucleotide-diphospho-sugar transferases"/>
    <property type="match status" value="1"/>
</dbReference>
<evidence type="ECO:0000259" key="2">
    <source>
        <dbReference type="Pfam" id="PF00535"/>
    </source>
</evidence>
<dbReference type="AlphaFoldDB" id="A0A6C0ICV4"/>
<dbReference type="InterPro" id="IPR001173">
    <property type="entry name" value="Glyco_trans_2-like"/>
</dbReference>
<feature type="domain" description="Glycosyltransferase 2-like" evidence="2">
    <location>
        <begin position="23"/>
        <end position="173"/>
    </location>
</feature>
<dbReference type="InterPro" id="IPR029044">
    <property type="entry name" value="Nucleotide-diphossugar_trans"/>
</dbReference>
<dbReference type="Gene3D" id="3.90.550.10">
    <property type="entry name" value="Spore Coat Polysaccharide Biosynthesis Protein SpsA, Chain A"/>
    <property type="match status" value="1"/>
</dbReference>
<name>A0A6C0ICV4_9ZZZZ</name>
<keyword evidence="1" id="KW-0472">Membrane</keyword>
<dbReference type="EMBL" id="MN740153">
    <property type="protein sequence ID" value="QHT90246.1"/>
    <property type="molecule type" value="Genomic_DNA"/>
</dbReference>
<evidence type="ECO:0000313" key="3">
    <source>
        <dbReference type="EMBL" id="QHT90246.1"/>
    </source>
</evidence>
<proteinExistence type="predicted"/>
<organism evidence="3">
    <name type="scientific">viral metagenome</name>
    <dbReference type="NCBI Taxonomy" id="1070528"/>
    <lineage>
        <taxon>unclassified sequences</taxon>
        <taxon>metagenomes</taxon>
        <taxon>organismal metagenomes</taxon>
    </lineage>
</organism>
<accession>A0A6C0ICV4</accession>
<dbReference type="Pfam" id="PF00535">
    <property type="entry name" value="Glycos_transf_2"/>
    <property type="match status" value="1"/>
</dbReference>
<keyword evidence="1" id="KW-1133">Transmembrane helix</keyword>
<evidence type="ECO:0000256" key="1">
    <source>
        <dbReference type="SAM" id="Phobius"/>
    </source>
</evidence>
<keyword evidence="1" id="KW-0812">Transmembrane</keyword>
<protein>
    <recommendedName>
        <fullName evidence="2">Glycosyltransferase 2-like domain-containing protein</fullName>
    </recommendedName>
</protein>
<reference evidence="3" key="1">
    <citation type="journal article" date="2020" name="Nature">
        <title>Giant virus diversity and host interactions through global metagenomics.</title>
        <authorList>
            <person name="Schulz F."/>
            <person name="Roux S."/>
            <person name="Paez-Espino D."/>
            <person name="Jungbluth S."/>
            <person name="Walsh D.A."/>
            <person name="Denef V.J."/>
            <person name="McMahon K.D."/>
            <person name="Konstantinidis K.T."/>
            <person name="Eloe-Fadrosh E.A."/>
            <person name="Kyrpides N.C."/>
            <person name="Woyke T."/>
        </authorList>
    </citation>
    <scope>NUCLEOTIDE SEQUENCE</scope>
    <source>
        <strain evidence="3">GVMAG-M-3300023184-68</strain>
    </source>
</reference>
<sequence length="498" mass="58072">MIYIFYWLYTIYYILSSIMSITAILTVFKRPETLIEQLISIQNQTITPEQIIIWQNCVDGIKIPEIPEHLNKNVTTIVSSKNFGVWARFSVGMLVNTKYICVFDDDTIPGSEWFYNCVETMKTHRGLLGTIGLRFVAGNEYKCLRRTGWADYNNENTERVDIVGHAWFFEKEWLSYFLEYHPNYDEMLCSGEDILFSYVLQKHGINTYVPPHPINNMKLWGSMPETAWKYGVSPVAITADLNSGVKFDNALKLFINSGFKTMNNSRLIGNSVDHLDQIFQKIHNKEYFGVIRPSDGEWLILENQTFTNIDNWTNTADGILRLHLIESVKTIKHNLYIGICCNGCSCCDYKVHNDYLNKYHVQYCQLTYANLFCNLNWKKTVDFLHSYHNGFYLITCGNKDCNLPIKERFLIDEYLVNNWDNVWESETERIIEYVKNKQNELVCFAAGPLSKVWIPKCMDISPNNFYMDVGSALDTYTRVNNNPRSYTYTNQSNICNHR</sequence>